<evidence type="ECO:0008006" key="3">
    <source>
        <dbReference type="Google" id="ProtNLM"/>
    </source>
</evidence>
<accession>A0ABU6YMI4</accession>
<protein>
    <recommendedName>
        <fullName evidence="3">Reverse transcriptase zinc-binding domain-containing protein</fullName>
    </recommendedName>
</protein>
<gene>
    <name evidence="1" type="ORF">PIB30_075520</name>
</gene>
<proteinExistence type="predicted"/>
<keyword evidence="2" id="KW-1185">Reference proteome</keyword>
<evidence type="ECO:0000313" key="1">
    <source>
        <dbReference type="EMBL" id="MED6211622.1"/>
    </source>
</evidence>
<name>A0ABU6YMI4_9FABA</name>
<dbReference type="Proteomes" id="UP001341840">
    <property type="component" value="Unassembled WGS sequence"/>
</dbReference>
<reference evidence="1 2" key="1">
    <citation type="journal article" date="2023" name="Plants (Basel)">
        <title>Bridging the Gap: Combining Genomics and Transcriptomics Approaches to Understand Stylosanthes scabra, an Orphan Legume from the Brazilian Caatinga.</title>
        <authorList>
            <person name="Ferreira-Neto J.R.C."/>
            <person name="da Silva M.D."/>
            <person name="Binneck E."/>
            <person name="de Melo N.F."/>
            <person name="da Silva R.H."/>
            <person name="de Melo A.L.T.M."/>
            <person name="Pandolfi V."/>
            <person name="Bustamante F.O."/>
            <person name="Brasileiro-Vidal A.C."/>
            <person name="Benko-Iseppon A.M."/>
        </authorList>
    </citation>
    <scope>NUCLEOTIDE SEQUENCE [LARGE SCALE GENOMIC DNA]</scope>
    <source>
        <tissue evidence="1">Leaves</tissue>
    </source>
</reference>
<comment type="caution">
    <text evidence="1">The sequence shown here is derived from an EMBL/GenBank/DDBJ whole genome shotgun (WGS) entry which is preliminary data.</text>
</comment>
<evidence type="ECO:0000313" key="2">
    <source>
        <dbReference type="Proteomes" id="UP001341840"/>
    </source>
</evidence>
<organism evidence="1 2">
    <name type="scientific">Stylosanthes scabra</name>
    <dbReference type="NCBI Taxonomy" id="79078"/>
    <lineage>
        <taxon>Eukaryota</taxon>
        <taxon>Viridiplantae</taxon>
        <taxon>Streptophyta</taxon>
        <taxon>Embryophyta</taxon>
        <taxon>Tracheophyta</taxon>
        <taxon>Spermatophyta</taxon>
        <taxon>Magnoliopsida</taxon>
        <taxon>eudicotyledons</taxon>
        <taxon>Gunneridae</taxon>
        <taxon>Pentapetalae</taxon>
        <taxon>rosids</taxon>
        <taxon>fabids</taxon>
        <taxon>Fabales</taxon>
        <taxon>Fabaceae</taxon>
        <taxon>Papilionoideae</taxon>
        <taxon>50 kb inversion clade</taxon>
        <taxon>dalbergioids sensu lato</taxon>
        <taxon>Dalbergieae</taxon>
        <taxon>Pterocarpus clade</taxon>
        <taxon>Stylosanthes</taxon>
    </lineage>
</organism>
<dbReference type="EMBL" id="JASCZI010242620">
    <property type="protein sequence ID" value="MED6211622.1"/>
    <property type="molecule type" value="Genomic_DNA"/>
</dbReference>
<sequence>MFAWFFLTGGVSTKDSLRRRNIIPQGDGVCVMCGAETKTINRLFVHYSYISKLWWLCCCWGRVVWVGNSEIMPGLRDRLIKSKDSFAFGGYVTNERKQVRCWFGELINTKMGEEEYVEVLEIGIHFMLEEMGVVQKEIMDKEYKEKNQWVTKAEAGETCHGLNGPGCGVADPAFVQEFSCKPGMRLLGEGDEKWNC</sequence>